<dbReference type="SMART" id="SM00382">
    <property type="entry name" value="AAA"/>
    <property type="match status" value="1"/>
</dbReference>
<dbReference type="CDD" id="cd00983">
    <property type="entry name" value="RecA"/>
    <property type="match status" value="1"/>
</dbReference>
<evidence type="ECO:0000256" key="6">
    <source>
        <dbReference type="ARBA" id="ARBA00023125"/>
    </source>
</evidence>
<reference evidence="15 16" key="1">
    <citation type="submission" date="2019-07" db="EMBL/GenBank/DDBJ databases">
        <title>Whole genome shotgun sequence of Chitinophaga cymbidii NBRC 109752.</title>
        <authorList>
            <person name="Hosoyama A."/>
            <person name="Uohara A."/>
            <person name="Ohji S."/>
            <person name="Ichikawa N."/>
        </authorList>
    </citation>
    <scope>NUCLEOTIDE SEQUENCE [LARGE SCALE GENOMIC DNA]</scope>
    <source>
        <strain evidence="15 16">NBRC 109752</strain>
    </source>
</reference>
<keyword evidence="7 10" id="KW-0233">DNA recombination</keyword>
<dbReference type="InterPro" id="IPR020587">
    <property type="entry name" value="RecA_monomer-monomer_interface"/>
</dbReference>
<dbReference type="InterPro" id="IPR049261">
    <property type="entry name" value="RecA-like_C"/>
</dbReference>
<dbReference type="NCBIfam" id="TIGR02012">
    <property type="entry name" value="tigrfam_recA"/>
    <property type="match status" value="1"/>
</dbReference>
<dbReference type="AlphaFoldDB" id="A0A512RHP7"/>
<comment type="subcellular location">
    <subcellularLocation>
        <location evidence="10">Cytoplasm</location>
    </subcellularLocation>
</comment>
<keyword evidence="9 10" id="KW-0742">SOS response</keyword>
<dbReference type="PROSITE" id="PS50162">
    <property type="entry name" value="RECA_2"/>
    <property type="match status" value="1"/>
</dbReference>
<keyword evidence="6 10" id="KW-0238">DNA-binding</keyword>
<evidence type="ECO:0000259" key="13">
    <source>
        <dbReference type="PROSITE" id="PS50162"/>
    </source>
</evidence>
<dbReference type="PANTHER" id="PTHR45900">
    <property type="entry name" value="RECA"/>
    <property type="match status" value="1"/>
</dbReference>
<gene>
    <name evidence="10 15" type="primary">recA</name>
    <name evidence="15" type="ORF">CCY01nite_14820</name>
</gene>
<dbReference type="SUPFAM" id="SSF52540">
    <property type="entry name" value="P-loop containing nucleoside triphosphate hydrolases"/>
    <property type="match status" value="1"/>
</dbReference>
<organism evidence="15 16">
    <name type="scientific">Chitinophaga cymbidii</name>
    <dbReference type="NCBI Taxonomy" id="1096750"/>
    <lineage>
        <taxon>Bacteria</taxon>
        <taxon>Pseudomonadati</taxon>
        <taxon>Bacteroidota</taxon>
        <taxon>Chitinophagia</taxon>
        <taxon>Chitinophagales</taxon>
        <taxon>Chitinophagaceae</taxon>
        <taxon>Chitinophaga</taxon>
    </lineage>
</organism>
<dbReference type="Gene3D" id="3.40.50.300">
    <property type="entry name" value="P-loop containing nucleotide triphosphate hydrolases"/>
    <property type="match status" value="1"/>
</dbReference>
<name>A0A512RHP7_9BACT</name>
<dbReference type="PANTHER" id="PTHR45900:SF1">
    <property type="entry name" value="MITOCHONDRIAL DNA REPAIR PROTEIN RECA HOMOLOG-RELATED"/>
    <property type="match status" value="1"/>
</dbReference>
<dbReference type="InterPro" id="IPR020588">
    <property type="entry name" value="RecA_ATP-bd"/>
</dbReference>
<evidence type="ECO:0000256" key="4">
    <source>
        <dbReference type="ARBA" id="ARBA00022763"/>
    </source>
</evidence>
<evidence type="ECO:0000256" key="5">
    <source>
        <dbReference type="ARBA" id="ARBA00022840"/>
    </source>
</evidence>
<feature type="binding site" evidence="10">
    <location>
        <begin position="68"/>
        <end position="75"/>
    </location>
    <ligand>
        <name>ATP</name>
        <dbReference type="ChEBI" id="CHEBI:30616"/>
    </ligand>
</feature>
<keyword evidence="3 10" id="KW-0547">Nucleotide-binding</keyword>
<dbReference type="GO" id="GO:0006310">
    <property type="term" value="P:DNA recombination"/>
    <property type="evidence" value="ECO:0007669"/>
    <property type="project" value="UniProtKB-UniRule"/>
</dbReference>
<dbReference type="PROSITE" id="PS50163">
    <property type="entry name" value="RECA_3"/>
    <property type="match status" value="1"/>
</dbReference>
<dbReference type="Proteomes" id="UP000321436">
    <property type="component" value="Unassembled WGS sequence"/>
</dbReference>
<dbReference type="Pfam" id="PF21096">
    <property type="entry name" value="RecA_C"/>
    <property type="match status" value="1"/>
</dbReference>
<sequence length="333" mass="35835">MSNVNTDKLKALRLTMDKIEKDFGKGSVMMMGEKAEAPMEVISTGSLGLDIALGIGGFPKGRIVEIYGPESSGKTTVAIHTIAEAQKKGGICAIVDAEHAFDSSYARRLGVDVDSLLISQPDHGEQALEIADRLILSGAVDVVVIDSVAALVPKGELEGEMGESKMGLQARLMSQALRKLTATISKTNSCCIFINQLREKIGVMFGNPETTTGGNALKFYASVRLDIRRMSQIKDGDEAVGNRVKVKVVKNKVAPPFRQAEFDIIYGLGISKVGELIDMGVEYGIIQKSGSWFSYEGNKLGQGRDAVKQLLLDNPEVATEVETKIKAKLAEQA</sequence>
<keyword evidence="16" id="KW-1185">Reference proteome</keyword>
<evidence type="ECO:0000256" key="8">
    <source>
        <dbReference type="ARBA" id="ARBA00023204"/>
    </source>
</evidence>
<keyword evidence="8 10" id="KW-0234">DNA repair</keyword>
<evidence type="ECO:0000256" key="9">
    <source>
        <dbReference type="ARBA" id="ARBA00023236"/>
    </source>
</evidence>
<comment type="function">
    <text evidence="10">Can catalyze the hydrolysis of ATP in the presence of single-stranded DNA, the ATP-dependent uptake of single-stranded DNA by duplex DNA, and the ATP-dependent hybridization of homologous single-stranded DNAs. It interacts with LexA causing its activation and leading to its autocatalytic cleavage.</text>
</comment>
<dbReference type="Pfam" id="PF00154">
    <property type="entry name" value="RecA_N"/>
    <property type="match status" value="1"/>
</dbReference>
<dbReference type="InterPro" id="IPR027417">
    <property type="entry name" value="P-loop_NTPase"/>
</dbReference>
<comment type="similarity">
    <text evidence="1 10 12">Belongs to the RecA family.</text>
</comment>
<dbReference type="InterPro" id="IPR003593">
    <property type="entry name" value="AAA+_ATPase"/>
</dbReference>
<dbReference type="InterPro" id="IPR020584">
    <property type="entry name" value="DNA_recomb/repair_RecA_CS"/>
</dbReference>
<dbReference type="PROSITE" id="PS00321">
    <property type="entry name" value="RECA_1"/>
    <property type="match status" value="1"/>
</dbReference>
<evidence type="ECO:0000259" key="14">
    <source>
        <dbReference type="PROSITE" id="PS50163"/>
    </source>
</evidence>
<dbReference type="RefSeq" id="WP_146859304.1">
    <property type="nucleotide sequence ID" value="NZ_BKAU01000001.1"/>
</dbReference>
<dbReference type="OrthoDB" id="9776733at2"/>
<dbReference type="GO" id="GO:0006281">
    <property type="term" value="P:DNA repair"/>
    <property type="evidence" value="ECO:0007669"/>
    <property type="project" value="UniProtKB-UniRule"/>
</dbReference>
<accession>A0A512RHP7</accession>
<dbReference type="PRINTS" id="PR00142">
    <property type="entry name" value="RECA"/>
</dbReference>
<proteinExistence type="inferred from homology"/>
<keyword evidence="10" id="KW-0963">Cytoplasm</keyword>
<evidence type="ECO:0000256" key="12">
    <source>
        <dbReference type="RuleBase" id="RU004527"/>
    </source>
</evidence>
<dbReference type="GO" id="GO:0140664">
    <property type="term" value="F:ATP-dependent DNA damage sensor activity"/>
    <property type="evidence" value="ECO:0007669"/>
    <property type="project" value="InterPro"/>
</dbReference>
<dbReference type="GO" id="GO:0003684">
    <property type="term" value="F:damaged DNA binding"/>
    <property type="evidence" value="ECO:0007669"/>
    <property type="project" value="UniProtKB-UniRule"/>
</dbReference>
<evidence type="ECO:0000313" key="16">
    <source>
        <dbReference type="Proteomes" id="UP000321436"/>
    </source>
</evidence>
<evidence type="ECO:0000256" key="2">
    <source>
        <dbReference type="ARBA" id="ARBA00015553"/>
    </source>
</evidence>
<dbReference type="GO" id="GO:0005524">
    <property type="term" value="F:ATP binding"/>
    <property type="evidence" value="ECO:0007669"/>
    <property type="project" value="UniProtKB-UniRule"/>
</dbReference>
<evidence type="ECO:0000256" key="3">
    <source>
        <dbReference type="ARBA" id="ARBA00022741"/>
    </source>
</evidence>
<comment type="caution">
    <text evidence="15">The sequence shown here is derived from an EMBL/GenBank/DDBJ whole genome shotgun (WGS) entry which is preliminary data.</text>
</comment>
<dbReference type="GO" id="GO:0005829">
    <property type="term" value="C:cytosol"/>
    <property type="evidence" value="ECO:0007669"/>
    <property type="project" value="TreeGrafter"/>
</dbReference>
<feature type="domain" description="RecA family profile 2" evidence="14">
    <location>
        <begin position="202"/>
        <end position="275"/>
    </location>
</feature>
<keyword evidence="4 10" id="KW-0227">DNA damage</keyword>
<dbReference type="GO" id="GO:0003697">
    <property type="term" value="F:single-stranded DNA binding"/>
    <property type="evidence" value="ECO:0007669"/>
    <property type="project" value="UniProtKB-UniRule"/>
</dbReference>
<evidence type="ECO:0000313" key="15">
    <source>
        <dbReference type="EMBL" id="GEP95222.1"/>
    </source>
</evidence>
<evidence type="ECO:0000256" key="10">
    <source>
        <dbReference type="HAMAP-Rule" id="MF_00268"/>
    </source>
</evidence>
<evidence type="ECO:0000256" key="11">
    <source>
        <dbReference type="RuleBase" id="RU000526"/>
    </source>
</evidence>
<protein>
    <recommendedName>
        <fullName evidence="2 10">Protein RecA</fullName>
    </recommendedName>
    <alternativeName>
        <fullName evidence="10 11">Recombinase A</fullName>
    </alternativeName>
</protein>
<dbReference type="HAMAP" id="MF_00268">
    <property type="entry name" value="RecA"/>
    <property type="match status" value="1"/>
</dbReference>
<keyword evidence="5 10" id="KW-0067">ATP-binding</keyword>
<dbReference type="FunFam" id="3.40.50.300:FF:000087">
    <property type="entry name" value="Recombinase RecA"/>
    <property type="match status" value="1"/>
</dbReference>
<evidence type="ECO:0000256" key="1">
    <source>
        <dbReference type="ARBA" id="ARBA00009391"/>
    </source>
</evidence>
<feature type="domain" description="RecA family profile 1" evidence="13">
    <location>
        <begin position="38"/>
        <end position="197"/>
    </location>
</feature>
<dbReference type="EMBL" id="BKAU01000001">
    <property type="protein sequence ID" value="GEP95222.1"/>
    <property type="molecule type" value="Genomic_DNA"/>
</dbReference>
<dbReference type="SUPFAM" id="SSF54752">
    <property type="entry name" value="RecA protein, C-terminal domain"/>
    <property type="match status" value="1"/>
</dbReference>
<dbReference type="InterPro" id="IPR049428">
    <property type="entry name" value="RecA-like_N"/>
</dbReference>
<dbReference type="InterPro" id="IPR013765">
    <property type="entry name" value="DNA_recomb/repair_RecA"/>
</dbReference>
<evidence type="ECO:0000256" key="7">
    <source>
        <dbReference type="ARBA" id="ARBA00023172"/>
    </source>
</evidence>
<dbReference type="InterPro" id="IPR023400">
    <property type="entry name" value="RecA_C_sf"/>
</dbReference>
<dbReference type="GO" id="GO:0009432">
    <property type="term" value="P:SOS response"/>
    <property type="evidence" value="ECO:0007669"/>
    <property type="project" value="UniProtKB-UniRule"/>
</dbReference>